<evidence type="ECO:0000259" key="23">
    <source>
        <dbReference type="PROSITE" id="PS50011"/>
    </source>
</evidence>
<dbReference type="InterPro" id="IPR052592">
    <property type="entry name" value="LRR-RLK"/>
</dbReference>
<feature type="signal peptide" evidence="22">
    <location>
        <begin position="1"/>
        <end position="37"/>
    </location>
</feature>
<evidence type="ECO:0000256" key="18">
    <source>
        <dbReference type="ARBA" id="ARBA00023170"/>
    </source>
</evidence>
<evidence type="ECO:0000256" key="1">
    <source>
        <dbReference type="ARBA" id="ARBA00004251"/>
    </source>
</evidence>
<dbReference type="GO" id="GO:2000280">
    <property type="term" value="P:regulation of root development"/>
    <property type="evidence" value="ECO:0007669"/>
    <property type="project" value="UniProtKB-ARBA"/>
</dbReference>
<dbReference type="Gene3D" id="3.80.10.10">
    <property type="entry name" value="Ribonuclease Inhibitor"/>
    <property type="match status" value="5"/>
</dbReference>
<evidence type="ECO:0000256" key="8">
    <source>
        <dbReference type="ARBA" id="ARBA00022692"/>
    </source>
</evidence>
<dbReference type="PROSITE" id="PS51450">
    <property type="entry name" value="LRR"/>
    <property type="match status" value="1"/>
</dbReference>
<dbReference type="GO" id="GO:0005886">
    <property type="term" value="C:plasma membrane"/>
    <property type="evidence" value="ECO:0007669"/>
    <property type="project" value="UniProtKB-SubCell"/>
</dbReference>
<evidence type="ECO:0000256" key="19">
    <source>
        <dbReference type="ARBA" id="ARBA00023180"/>
    </source>
</evidence>
<evidence type="ECO:0000256" key="4">
    <source>
        <dbReference type="ARBA" id="ARBA00022527"/>
    </source>
</evidence>
<keyword evidence="25" id="KW-1185">Reference proteome</keyword>
<dbReference type="FunFam" id="3.80.10.10:FF:000775">
    <property type="entry name" value="Predicted protein"/>
    <property type="match status" value="1"/>
</dbReference>
<evidence type="ECO:0000256" key="22">
    <source>
        <dbReference type="SAM" id="SignalP"/>
    </source>
</evidence>
<dbReference type="InterPro" id="IPR032675">
    <property type="entry name" value="LRR_dom_sf"/>
</dbReference>
<keyword evidence="11 20" id="KW-0547">Nucleotide-binding</keyword>
<dbReference type="InterPro" id="IPR013210">
    <property type="entry name" value="LRR_N_plant-typ"/>
</dbReference>
<dbReference type="GO" id="GO:0042277">
    <property type="term" value="F:peptide binding"/>
    <property type="evidence" value="ECO:0007669"/>
    <property type="project" value="UniProtKB-ARBA"/>
</dbReference>
<dbReference type="FunFam" id="3.80.10.10:FF:000383">
    <property type="entry name" value="Leucine-rich repeat receptor protein kinase EMS1"/>
    <property type="match status" value="1"/>
</dbReference>
<dbReference type="InterPro" id="IPR017441">
    <property type="entry name" value="Protein_kinase_ATP_BS"/>
</dbReference>
<dbReference type="SUPFAM" id="SSF52058">
    <property type="entry name" value="L domain-like"/>
    <property type="match status" value="1"/>
</dbReference>
<dbReference type="InterPro" id="IPR000719">
    <property type="entry name" value="Prot_kinase_dom"/>
</dbReference>
<dbReference type="GO" id="GO:0004674">
    <property type="term" value="F:protein serine/threonine kinase activity"/>
    <property type="evidence" value="ECO:0007669"/>
    <property type="project" value="UniProtKB-KW"/>
</dbReference>
<dbReference type="Gene3D" id="1.10.510.10">
    <property type="entry name" value="Transferase(Phosphotransferase) domain 1"/>
    <property type="match status" value="1"/>
</dbReference>
<evidence type="ECO:0000256" key="14">
    <source>
        <dbReference type="ARBA" id="ARBA00022843"/>
    </source>
</evidence>
<dbReference type="PANTHER" id="PTHR48054:SF14">
    <property type="entry name" value="MDIS1-INTERACTING RECEPTOR LIKE KINASE 2-LIKE"/>
    <property type="match status" value="1"/>
</dbReference>
<dbReference type="FunFam" id="1.10.510.10:FF:000276">
    <property type="entry name" value="LRR receptor-like serine/threonine-protein kinase RCH1"/>
    <property type="match status" value="1"/>
</dbReference>
<keyword evidence="10" id="KW-0677">Repeat</keyword>
<dbReference type="InterPro" id="IPR003591">
    <property type="entry name" value="Leu-rich_rpt_typical-subtyp"/>
</dbReference>
<dbReference type="Pfam" id="PF00560">
    <property type="entry name" value="LRR_1"/>
    <property type="match status" value="4"/>
</dbReference>
<dbReference type="InterPro" id="IPR011009">
    <property type="entry name" value="Kinase-like_dom_sf"/>
</dbReference>
<dbReference type="EMBL" id="BMAC01000055">
    <property type="protein sequence ID" value="GFP83005.1"/>
    <property type="molecule type" value="Genomic_DNA"/>
</dbReference>
<feature type="binding site" evidence="20">
    <location>
        <position position="820"/>
    </location>
    <ligand>
        <name>ATP</name>
        <dbReference type="ChEBI" id="CHEBI:30616"/>
    </ligand>
</feature>
<dbReference type="SUPFAM" id="SSF56112">
    <property type="entry name" value="Protein kinase-like (PK-like)"/>
    <property type="match status" value="1"/>
</dbReference>
<dbReference type="Pfam" id="PF08263">
    <property type="entry name" value="LRRNT_2"/>
    <property type="match status" value="1"/>
</dbReference>
<dbReference type="PANTHER" id="PTHR48054">
    <property type="entry name" value="RECEPTOR KINASE-LIKE PROTEIN XA21"/>
    <property type="match status" value="1"/>
</dbReference>
<keyword evidence="13 20" id="KW-0067">ATP-binding</keyword>
<evidence type="ECO:0000313" key="25">
    <source>
        <dbReference type="Proteomes" id="UP000653305"/>
    </source>
</evidence>
<feature type="domain" description="Protein kinase" evidence="23">
    <location>
        <begin position="791"/>
        <end position="1081"/>
    </location>
</feature>
<keyword evidence="3" id="KW-1003">Cell membrane</keyword>
<dbReference type="SMART" id="SM00369">
    <property type="entry name" value="LRR_TYP"/>
    <property type="match status" value="10"/>
</dbReference>
<dbReference type="InterPro" id="IPR001245">
    <property type="entry name" value="Ser-Thr/Tyr_kinase_cat_dom"/>
</dbReference>
<dbReference type="PROSITE" id="PS00108">
    <property type="entry name" value="PROTEIN_KINASE_ST"/>
    <property type="match status" value="1"/>
</dbReference>
<keyword evidence="6" id="KW-0433">Leucine-rich repeat</keyword>
<keyword evidence="17" id="KW-1015">Disulfide bond</keyword>
<evidence type="ECO:0000256" key="13">
    <source>
        <dbReference type="ARBA" id="ARBA00022840"/>
    </source>
</evidence>
<dbReference type="OrthoDB" id="676979at2759"/>
<keyword evidence="5" id="KW-0597">Phosphoprotein</keyword>
<evidence type="ECO:0000256" key="7">
    <source>
        <dbReference type="ARBA" id="ARBA00022679"/>
    </source>
</evidence>
<dbReference type="GO" id="GO:0005524">
    <property type="term" value="F:ATP binding"/>
    <property type="evidence" value="ECO:0007669"/>
    <property type="project" value="UniProtKB-UniRule"/>
</dbReference>
<dbReference type="GO" id="GO:0010078">
    <property type="term" value="P:maintenance of root meristem identity"/>
    <property type="evidence" value="ECO:0007669"/>
    <property type="project" value="UniProtKB-ARBA"/>
</dbReference>
<evidence type="ECO:0000256" key="16">
    <source>
        <dbReference type="ARBA" id="ARBA00023136"/>
    </source>
</evidence>
<keyword evidence="7" id="KW-0808">Transferase</keyword>
<dbReference type="SMART" id="SM00220">
    <property type="entry name" value="S_TKc"/>
    <property type="match status" value="1"/>
</dbReference>
<dbReference type="GO" id="GO:0006952">
    <property type="term" value="P:defense response"/>
    <property type="evidence" value="ECO:0007669"/>
    <property type="project" value="UniProtKB-ARBA"/>
</dbReference>
<dbReference type="Gene3D" id="3.30.200.20">
    <property type="entry name" value="Phosphorylase Kinase, domain 1"/>
    <property type="match status" value="1"/>
</dbReference>
<dbReference type="AlphaFoldDB" id="A0A830BGH2"/>
<comment type="similarity">
    <text evidence="2">Belongs to the protein kinase superfamily. Ser/Thr protein kinase family.</text>
</comment>
<comment type="subcellular location">
    <subcellularLocation>
        <location evidence="1">Cell membrane</location>
        <topology evidence="1">Single-pass type I membrane protein</topology>
    </subcellularLocation>
</comment>
<dbReference type="Proteomes" id="UP000653305">
    <property type="component" value="Unassembled WGS sequence"/>
</dbReference>
<evidence type="ECO:0000256" key="2">
    <source>
        <dbReference type="ARBA" id="ARBA00008684"/>
    </source>
</evidence>
<keyword evidence="18 24" id="KW-0675">Receptor</keyword>
<evidence type="ECO:0000256" key="5">
    <source>
        <dbReference type="ARBA" id="ARBA00022553"/>
    </source>
</evidence>
<keyword evidence="4" id="KW-0723">Serine/threonine-protein kinase</keyword>
<protein>
    <submittedName>
        <fullName evidence="24">LRR receptor-like serine/threonine-protein kinase rch1</fullName>
    </submittedName>
</protein>
<evidence type="ECO:0000256" key="9">
    <source>
        <dbReference type="ARBA" id="ARBA00022729"/>
    </source>
</evidence>
<evidence type="ECO:0000313" key="24">
    <source>
        <dbReference type="EMBL" id="GFP83005.1"/>
    </source>
</evidence>
<gene>
    <name evidence="24" type="ORF">PHJA_000443600</name>
</gene>
<keyword evidence="14" id="KW-0832">Ubl conjugation</keyword>
<dbReference type="SUPFAM" id="SSF52047">
    <property type="entry name" value="RNI-like"/>
    <property type="match status" value="1"/>
</dbReference>
<dbReference type="GO" id="GO:0001653">
    <property type="term" value="F:peptide receptor activity"/>
    <property type="evidence" value="ECO:0007669"/>
    <property type="project" value="UniProtKB-ARBA"/>
</dbReference>
<evidence type="ECO:0000256" key="15">
    <source>
        <dbReference type="ARBA" id="ARBA00022989"/>
    </source>
</evidence>
<name>A0A830BGH2_9LAMI</name>
<evidence type="ECO:0000256" key="10">
    <source>
        <dbReference type="ARBA" id="ARBA00022737"/>
    </source>
</evidence>
<evidence type="ECO:0000256" key="6">
    <source>
        <dbReference type="ARBA" id="ARBA00022614"/>
    </source>
</evidence>
<accession>A0A830BGH2</accession>
<dbReference type="PROSITE" id="PS50011">
    <property type="entry name" value="PROTEIN_KINASE_DOM"/>
    <property type="match status" value="1"/>
</dbReference>
<keyword evidence="15 21" id="KW-1133">Transmembrane helix</keyword>
<feature type="chain" id="PRO_5033009409" evidence="22">
    <location>
        <begin position="38"/>
        <end position="1144"/>
    </location>
</feature>
<dbReference type="Pfam" id="PF07714">
    <property type="entry name" value="PK_Tyr_Ser-Thr"/>
    <property type="match status" value="1"/>
</dbReference>
<evidence type="ECO:0000256" key="20">
    <source>
        <dbReference type="PROSITE-ProRule" id="PRU10141"/>
    </source>
</evidence>
<dbReference type="FunFam" id="3.80.10.10:FF:000400">
    <property type="entry name" value="Nuclear pore complex protein NUP107"/>
    <property type="match status" value="1"/>
</dbReference>
<keyword evidence="16 21" id="KW-0472">Membrane</keyword>
<dbReference type="InterPro" id="IPR008271">
    <property type="entry name" value="Ser/Thr_kinase_AS"/>
</dbReference>
<keyword evidence="9 22" id="KW-0732">Signal</keyword>
<dbReference type="FunFam" id="3.80.10.10:FF:000333">
    <property type="entry name" value="LRR receptor-like serine/threonine-protein kinase RCH1"/>
    <property type="match status" value="1"/>
</dbReference>
<keyword evidence="8 21" id="KW-0812">Transmembrane</keyword>
<keyword evidence="19" id="KW-0325">Glycoprotein</keyword>
<evidence type="ECO:0000256" key="12">
    <source>
        <dbReference type="ARBA" id="ARBA00022777"/>
    </source>
</evidence>
<dbReference type="PROSITE" id="PS00107">
    <property type="entry name" value="PROTEIN_KINASE_ATP"/>
    <property type="match status" value="1"/>
</dbReference>
<dbReference type="InterPro" id="IPR001611">
    <property type="entry name" value="Leu-rich_rpt"/>
</dbReference>
<dbReference type="GO" id="GO:0010082">
    <property type="term" value="P:regulation of root meristem growth"/>
    <property type="evidence" value="ECO:0007669"/>
    <property type="project" value="UniProtKB-ARBA"/>
</dbReference>
<dbReference type="PRINTS" id="PR00019">
    <property type="entry name" value="LEURICHRPT"/>
</dbReference>
<evidence type="ECO:0000256" key="17">
    <source>
        <dbReference type="ARBA" id="ARBA00023157"/>
    </source>
</evidence>
<dbReference type="GO" id="GO:0051707">
    <property type="term" value="P:response to other organism"/>
    <property type="evidence" value="ECO:0007669"/>
    <property type="project" value="UniProtKB-ARBA"/>
</dbReference>
<feature type="transmembrane region" description="Helical" evidence="21">
    <location>
        <begin position="728"/>
        <end position="749"/>
    </location>
</feature>
<organism evidence="24 25">
    <name type="scientific">Phtheirospermum japonicum</name>
    <dbReference type="NCBI Taxonomy" id="374723"/>
    <lineage>
        <taxon>Eukaryota</taxon>
        <taxon>Viridiplantae</taxon>
        <taxon>Streptophyta</taxon>
        <taxon>Embryophyta</taxon>
        <taxon>Tracheophyta</taxon>
        <taxon>Spermatophyta</taxon>
        <taxon>Magnoliopsida</taxon>
        <taxon>eudicotyledons</taxon>
        <taxon>Gunneridae</taxon>
        <taxon>Pentapetalae</taxon>
        <taxon>asterids</taxon>
        <taxon>lamiids</taxon>
        <taxon>Lamiales</taxon>
        <taxon>Orobanchaceae</taxon>
        <taxon>Orobanchaceae incertae sedis</taxon>
        <taxon>Phtheirospermum</taxon>
    </lineage>
</organism>
<dbReference type="Pfam" id="PF13855">
    <property type="entry name" value="LRR_8"/>
    <property type="match status" value="4"/>
</dbReference>
<evidence type="ECO:0000256" key="3">
    <source>
        <dbReference type="ARBA" id="ARBA00022475"/>
    </source>
</evidence>
<evidence type="ECO:0000256" key="11">
    <source>
        <dbReference type="ARBA" id="ARBA00022741"/>
    </source>
</evidence>
<keyword evidence="12 24" id="KW-0418">Kinase</keyword>
<comment type="caution">
    <text evidence="24">The sequence shown here is derived from an EMBL/GenBank/DDBJ whole genome shotgun (WGS) entry which is preliminary data.</text>
</comment>
<reference evidence="24" key="1">
    <citation type="submission" date="2020-07" db="EMBL/GenBank/DDBJ databases">
        <title>Ethylene signaling mediates host invasion by parasitic plants.</title>
        <authorList>
            <person name="Yoshida S."/>
        </authorList>
    </citation>
    <scope>NUCLEOTIDE SEQUENCE</scope>
    <source>
        <strain evidence="24">Okayama</strain>
    </source>
</reference>
<sequence>MPMPSQIRHYTTPNLYYYLLLLLNILLPNTPLATTAANTNPEVDVLFSWLHSSSSPVPPPPVFSNWDPLDPNPCKWAFISCSPDSHVTEIDIQFVQLDLPFPSNLTSLSFLQSLTISGANLTGTIPPDIGNCFSLRKIDLSSNNLVGAIPDTIKNLEKLEELILNSNQLTGKIPIELGNCISLKNIALFDNRLSGNIPGELGNLSGLEILRAGGNQDIQGKIPDELSNCENLQFLGLAETRISGRIPSSLGKLKNLQVLSLYTTMLSGEIPAEIGNCTELVGLYLYENSLSGSIPGEIGKLLKLERFLLWQNNLVGTIPGEIGNCRNLIIFDVSLNFLTGVIPESFGNLTGLEELMLSSNNVSGSIPAVLSNATSLVQFQVDSNQISGSIPPELGFLSRLQIFFAWDNKLEGSIPATLSGCESLQALDLSRNSLTGILPPTIFQLRNLTKLLLIYNDISGSIPPEIGNCKSLFRLRLAGNKINGQIPKEIGLLSNLSFLDLSNNHLSGLLPDEIGNCEELQMLNLAGNSLTGNLPSSLSYLSKMEVLDISMNKFVGAIPGSFGELFSLNTLSLGGNSLSGLIPSTLGRCSRLQLLDLSLNQLFGSIPAQIFEIEALEIALNLSWNALTGKIPAQVVSLNKLSVLDLSHNKLEGDLMSLSGLENLVTLNVSYNNFTGYLPDNKLFRQLSGPELAGNQGLCSHGHESCFLSNAQNVGTSRNFKQSWRLKMAIASLVVVTIALGVLGILAVVRVRRMSNEGKDSESGCDESFSWKFTPFQAKLNISVEQVLKCLIEGNAIGKGCSGIVYRAELDNGEVIAVKKLWPTQVGYNCRNDDQFGITGVRDSFSTEVKTLGSIRHKNIVKFLGCCWNRNTRLLMYDYMPNGSLGSLLHENSGGCLEWDVRYRVILGAAQGLAYLHHDCVPPIVHRDIKANNILIGLDFEPYIADFGLAKLVDDGDFARSSNTIAGSYGYIAPEYGYKMKITEKSDVYSYGVVVLEVLTGKQPIDPTIPDGLHIVDWVRQQRKQGTEVLGRSLQHRPEPEIQEMMQTLGVAMLCVNPSPDDRPTMKDIAAMLKEIRHEREEMPKVDVLMKGSKVGAEESKSGNGIGGTSSAMEGLYMHSNKSSFSASSLLHSASSITKFGFNK</sequence>
<proteinExistence type="inferred from homology"/>
<dbReference type="FunFam" id="3.30.200.20:FF:000517">
    <property type="entry name" value="probable LRR receptor-like serine/threonine-protein kinase At1g34110"/>
    <property type="match status" value="1"/>
</dbReference>
<evidence type="ECO:0000256" key="21">
    <source>
        <dbReference type="SAM" id="Phobius"/>
    </source>
</evidence>